<keyword evidence="3" id="KW-1185">Reference proteome</keyword>
<feature type="compositionally biased region" description="Acidic residues" evidence="1">
    <location>
        <begin position="234"/>
        <end position="249"/>
    </location>
</feature>
<dbReference type="AlphaFoldDB" id="A0A086TIM1"/>
<proteinExistence type="predicted"/>
<dbReference type="EMBL" id="KN042439">
    <property type="protein sequence ID" value="KFH61798.1"/>
    <property type="molecule type" value="Genomic_DNA"/>
</dbReference>
<evidence type="ECO:0000313" key="2">
    <source>
        <dbReference type="EMBL" id="KFH61798.1"/>
    </source>
</evidence>
<accession>A0A086TIM1</accession>
<dbReference type="Proteomes" id="UP000243308">
    <property type="component" value="Unassembled WGS sequence"/>
</dbReference>
<feature type="region of interest" description="Disordered" evidence="1">
    <location>
        <begin position="199"/>
        <end position="257"/>
    </location>
</feature>
<dbReference type="OrthoDB" id="2422799at2759"/>
<organism evidence="2 3">
    <name type="scientific">Podila verticillata NRRL 6337</name>
    <dbReference type="NCBI Taxonomy" id="1069443"/>
    <lineage>
        <taxon>Eukaryota</taxon>
        <taxon>Fungi</taxon>
        <taxon>Fungi incertae sedis</taxon>
        <taxon>Mucoromycota</taxon>
        <taxon>Mortierellomycotina</taxon>
        <taxon>Mortierellomycetes</taxon>
        <taxon>Mortierellales</taxon>
        <taxon>Mortierellaceae</taxon>
        <taxon>Podila</taxon>
    </lineage>
</organism>
<name>A0A086TIM1_9FUNG</name>
<reference evidence="2 3" key="1">
    <citation type="submission" date="2011-02" db="EMBL/GenBank/DDBJ databases">
        <title>The Genome Sequence of Mortierella verticillata NRRL 6337.</title>
        <authorList>
            <consortium name="The Broad Institute Genome Sequencing Platform"/>
            <person name="Russ C."/>
            <person name="Cuomo C."/>
            <person name="Burger G."/>
            <person name="Gray M.W."/>
            <person name="Holland P.W.H."/>
            <person name="King N."/>
            <person name="Lang F.B.F."/>
            <person name="Roger A.J."/>
            <person name="Ruiz-Trillo I."/>
            <person name="Young S.K."/>
            <person name="Zeng Q."/>
            <person name="Gargeya S."/>
            <person name="Alvarado L."/>
            <person name="Berlin A."/>
            <person name="Chapman S.B."/>
            <person name="Chen Z."/>
            <person name="Freedman E."/>
            <person name="Gellesch M."/>
            <person name="Goldberg J."/>
            <person name="Griggs A."/>
            <person name="Gujja S."/>
            <person name="Heilman E."/>
            <person name="Heiman D."/>
            <person name="Howarth C."/>
            <person name="Mehta T."/>
            <person name="Neiman D."/>
            <person name="Pearson M."/>
            <person name="Roberts A."/>
            <person name="Saif S."/>
            <person name="Shea T."/>
            <person name="Shenoy N."/>
            <person name="Sisk P."/>
            <person name="Stolte C."/>
            <person name="Sykes S."/>
            <person name="White J."/>
            <person name="Yandava C."/>
            <person name="Haas B."/>
            <person name="Nusbaum C."/>
            <person name="Birren B."/>
        </authorList>
    </citation>
    <scope>NUCLEOTIDE SEQUENCE [LARGE SCALE GENOMIC DNA]</scope>
    <source>
        <strain evidence="2 3">NRRL 6337</strain>
    </source>
</reference>
<evidence type="ECO:0000256" key="1">
    <source>
        <dbReference type="SAM" id="MobiDB-lite"/>
    </source>
</evidence>
<sequence length="257" mass="29685">MPQKKEKTTKKKSVEEERVPKHVSIRLSYRDYLKLVEIGDVAAKMKESKDAKKAVTNAINEFSDDLNADKFLGLIAGLHAKERTLERFYSQPPRDPPTRMYFTDPEKCTKEVSELHKASKEWTKGKLRYDQKKETCPTDVRVMFYAYVRGKELVEDGKPDITIDKFLKKVAPNTLSKVKHIKRNDSSLIWGICSEIRGSKPKEPKKGRKKVVESSEDESEDEEPKKGRKKVVESSEDEFSDESSSEEEEVPKKTKRR</sequence>
<protein>
    <submittedName>
        <fullName evidence="2">Uncharacterized protein</fullName>
    </submittedName>
</protein>
<gene>
    <name evidence="2" type="ORF">MVEG_12381</name>
</gene>
<evidence type="ECO:0000313" key="3">
    <source>
        <dbReference type="Proteomes" id="UP000243308"/>
    </source>
</evidence>